<dbReference type="Proteomes" id="UP001267290">
    <property type="component" value="Unassembled WGS sequence"/>
</dbReference>
<name>A0ABU1NYR4_9BACL</name>
<sequence length="121" mass="13489">MPVQAKVTYPRLTVYSEKYFQGGNAILSGNIGIPNFDIPLGGMESLRFFSTNPGATLVLFSLTRFRGTFKVFHGVRNVSDFDNIISGNDANSLISTDKFLTLRQIRAIRDSGRLPNGFRRI</sequence>
<organism evidence="1 2">
    <name type="scientific">Paenibacillus qinlingensis</name>
    <dbReference type="NCBI Taxonomy" id="1837343"/>
    <lineage>
        <taxon>Bacteria</taxon>
        <taxon>Bacillati</taxon>
        <taxon>Bacillota</taxon>
        <taxon>Bacilli</taxon>
        <taxon>Bacillales</taxon>
        <taxon>Paenibacillaceae</taxon>
        <taxon>Paenibacillus</taxon>
    </lineage>
</organism>
<protein>
    <submittedName>
        <fullName evidence="1">Uncharacterized protein</fullName>
    </submittedName>
</protein>
<reference evidence="1 2" key="1">
    <citation type="submission" date="2023-07" db="EMBL/GenBank/DDBJ databases">
        <title>Sorghum-associated microbial communities from plants grown in Nebraska, USA.</title>
        <authorList>
            <person name="Schachtman D."/>
        </authorList>
    </citation>
    <scope>NUCLEOTIDE SEQUENCE [LARGE SCALE GENOMIC DNA]</scope>
    <source>
        <strain evidence="1 2">CC258</strain>
    </source>
</reference>
<keyword evidence="2" id="KW-1185">Reference proteome</keyword>
<proteinExistence type="predicted"/>
<gene>
    <name evidence="1" type="ORF">J2736_003849</name>
</gene>
<comment type="caution">
    <text evidence="1">The sequence shown here is derived from an EMBL/GenBank/DDBJ whole genome shotgun (WGS) entry which is preliminary data.</text>
</comment>
<dbReference type="RefSeq" id="WP_310500162.1">
    <property type="nucleotide sequence ID" value="NZ_JAVDSB010000007.1"/>
</dbReference>
<accession>A0ABU1NYR4</accession>
<evidence type="ECO:0000313" key="2">
    <source>
        <dbReference type="Proteomes" id="UP001267290"/>
    </source>
</evidence>
<evidence type="ECO:0000313" key="1">
    <source>
        <dbReference type="EMBL" id="MDR6552642.1"/>
    </source>
</evidence>
<dbReference type="EMBL" id="JAVDSB010000007">
    <property type="protein sequence ID" value="MDR6552642.1"/>
    <property type="molecule type" value="Genomic_DNA"/>
</dbReference>